<name>A0A084ILG9_SALHC</name>
<organism evidence="3 4">
    <name type="scientific">Salinisphaera hydrothermalis (strain C41B8)</name>
    <dbReference type="NCBI Taxonomy" id="1304275"/>
    <lineage>
        <taxon>Bacteria</taxon>
        <taxon>Pseudomonadati</taxon>
        <taxon>Pseudomonadota</taxon>
        <taxon>Gammaproteobacteria</taxon>
        <taxon>Salinisphaerales</taxon>
        <taxon>Salinisphaeraceae</taxon>
        <taxon>Salinisphaera</taxon>
    </lineage>
</organism>
<keyword evidence="1" id="KW-0472">Membrane</keyword>
<feature type="transmembrane region" description="Helical" evidence="1">
    <location>
        <begin position="125"/>
        <end position="148"/>
    </location>
</feature>
<comment type="caution">
    <text evidence="3">The sequence shown here is derived from an EMBL/GenBank/DDBJ whole genome shotgun (WGS) entry which is preliminary data.</text>
</comment>
<gene>
    <name evidence="3" type="ORF">C41B8_09251</name>
</gene>
<dbReference type="GO" id="GO:0080120">
    <property type="term" value="P:CAAX-box protein maturation"/>
    <property type="evidence" value="ECO:0007669"/>
    <property type="project" value="UniProtKB-ARBA"/>
</dbReference>
<keyword evidence="4" id="KW-1185">Reference proteome</keyword>
<dbReference type="InterPro" id="IPR003675">
    <property type="entry name" value="Rce1/LyrA-like_dom"/>
</dbReference>
<evidence type="ECO:0000313" key="4">
    <source>
        <dbReference type="Proteomes" id="UP000028302"/>
    </source>
</evidence>
<evidence type="ECO:0000256" key="1">
    <source>
        <dbReference type="SAM" id="Phobius"/>
    </source>
</evidence>
<feature type="domain" description="CAAX prenyl protease 2/Lysostaphin resistance protein A-like" evidence="2">
    <location>
        <begin position="39"/>
        <end position="133"/>
    </location>
</feature>
<dbReference type="EMBL" id="APNK01000011">
    <property type="protein sequence ID" value="KEZ77553.1"/>
    <property type="molecule type" value="Genomic_DNA"/>
</dbReference>
<proteinExistence type="predicted"/>
<dbReference type="Proteomes" id="UP000028302">
    <property type="component" value="Unassembled WGS sequence"/>
</dbReference>
<reference evidence="3 4" key="1">
    <citation type="submission" date="2013-03" db="EMBL/GenBank/DDBJ databases">
        <title>Salinisphaera hydrothermalis C41B8 Genome Sequencing.</title>
        <authorList>
            <person name="Li C."/>
            <person name="Lai Q."/>
            <person name="Shao Z."/>
        </authorList>
    </citation>
    <scope>NUCLEOTIDE SEQUENCE [LARGE SCALE GENOMIC DNA]</scope>
    <source>
        <strain evidence="3 4">C41B8</strain>
    </source>
</reference>
<dbReference type="STRING" id="1304275.C41B8_09251"/>
<dbReference type="AlphaFoldDB" id="A0A084ILG9"/>
<feature type="transmembrane region" description="Helical" evidence="1">
    <location>
        <begin position="83"/>
        <end position="105"/>
    </location>
</feature>
<evidence type="ECO:0000259" key="2">
    <source>
        <dbReference type="Pfam" id="PF02517"/>
    </source>
</evidence>
<feature type="transmembrane region" description="Helical" evidence="1">
    <location>
        <begin position="42"/>
        <end position="62"/>
    </location>
</feature>
<dbReference type="NCBIfam" id="NF033192">
    <property type="entry name" value="JDVT-CAAX"/>
    <property type="match status" value="1"/>
</dbReference>
<dbReference type="Pfam" id="PF02517">
    <property type="entry name" value="Rce1-like"/>
    <property type="match status" value="1"/>
</dbReference>
<keyword evidence="1" id="KW-1133">Transmembrane helix</keyword>
<evidence type="ECO:0000313" key="3">
    <source>
        <dbReference type="EMBL" id="KEZ77553.1"/>
    </source>
</evidence>
<sequence length="149" mass="15912">MRPMLADGLLWVAAVAAAVPAVGVLAWVTPLVWRPHWPPIGALFWFVLVAPTVEEIVFRGGLQEWLLRRDAARIGPISRANGLASVVFAACHLIGHPPAWAAAMVLPSLLFGLFYERGRRLGGPIVLHAVYNAAYLALLGAIGGPALLP</sequence>
<protein>
    <submittedName>
        <fullName evidence="3">Abortive infection protein</fullName>
    </submittedName>
</protein>
<accession>A0A084ILG9</accession>
<keyword evidence="1" id="KW-0812">Transmembrane</keyword>
<dbReference type="eggNOG" id="COG1266">
    <property type="taxonomic scope" value="Bacteria"/>
</dbReference>
<dbReference type="GO" id="GO:0004175">
    <property type="term" value="F:endopeptidase activity"/>
    <property type="evidence" value="ECO:0007669"/>
    <property type="project" value="UniProtKB-ARBA"/>
</dbReference>